<dbReference type="EMBL" id="KZ502398">
    <property type="protein sequence ID" value="PKU79948.1"/>
    <property type="molecule type" value="Genomic_DNA"/>
</dbReference>
<dbReference type="AlphaFoldDB" id="A0A2I0WWB1"/>
<proteinExistence type="predicted"/>
<organism evidence="1 2">
    <name type="scientific">Dendrobium catenatum</name>
    <dbReference type="NCBI Taxonomy" id="906689"/>
    <lineage>
        <taxon>Eukaryota</taxon>
        <taxon>Viridiplantae</taxon>
        <taxon>Streptophyta</taxon>
        <taxon>Embryophyta</taxon>
        <taxon>Tracheophyta</taxon>
        <taxon>Spermatophyta</taxon>
        <taxon>Magnoliopsida</taxon>
        <taxon>Liliopsida</taxon>
        <taxon>Asparagales</taxon>
        <taxon>Orchidaceae</taxon>
        <taxon>Epidendroideae</taxon>
        <taxon>Malaxideae</taxon>
        <taxon>Dendrobiinae</taxon>
        <taxon>Dendrobium</taxon>
    </lineage>
</organism>
<name>A0A2I0WWB1_9ASPA</name>
<sequence length="50" mass="5813">MYLRSYQIIIMEFSVDNDRLALCVDVIMKEVSGFEIINKCCVVPKMILVE</sequence>
<keyword evidence="2" id="KW-1185">Reference proteome</keyword>
<dbReference type="Proteomes" id="UP000233837">
    <property type="component" value="Unassembled WGS sequence"/>
</dbReference>
<evidence type="ECO:0000313" key="1">
    <source>
        <dbReference type="EMBL" id="PKU79948.1"/>
    </source>
</evidence>
<evidence type="ECO:0000313" key="2">
    <source>
        <dbReference type="Proteomes" id="UP000233837"/>
    </source>
</evidence>
<protein>
    <submittedName>
        <fullName evidence="1">Uncharacterized protein</fullName>
    </submittedName>
</protein>
<accession>A0A2I0WWB1</accession>
<gene>
    <name evidence="1" type="ORF">MA16_Dca026664</name>
</gene>
<reference evidence="1 2" key="2">
    <citation type="journal article" date="2017" name="Nature">
        <title>The Apostasia genome and the evolution of orchids.</title>
        <authorList>
            <person name="Zhang G.Q."/>
            <person name="Liu K.W."/>
            <person name="Li Z."/>
            <person name="Lohaus R."/>
            <person name="Hsiao Y.Y."/>
            <person name="Niu S.C."/>
            <person name="Wang J.Y."/>
            <person name="Lin Y.C."/>
            <person name="Xu Q."/>
            <person name="Chen L.J."/>
            <person name="Yoshida K."/>
            <person name="Fujiwara S."/>
            <person name="Wang Z.W."/>
            <person name="Zhang Y.Q."/>
            <person name="Mitsuda N."/>
            <person name="Wang M."/>
            <person name="Liu G.H."/>
            <person name="Pecoraro L."/>
            <person name="Huang H.X."/>
            <person name="Xiao X.J."/>
            <person name="Lin M."/>
            <person name="Wu X.Y."/>
            <person name="Wu W.L."/>
            <person name="Chen Y.Y."/>
            <person name="Chang S.B."/>
            <person name="Sakamoto S."/>
            <person name="Ohme-Takagi M."/>
            <person name="Yagi M."/>
            <person name="Zeng S.J."/>
            <person name="Shen C.Y."/>
            <person name="Yeh C.M."/>
            <person name="Luo Y.B."/>
            <person name="Tsai W.C."/>
            <person name="Van de Peer Y."/>
            <person name="Liu Z.J."/>
        </authorList>
    </citation>
    <scope>NUCLEOTIDE SEQUENCE [LARGE SCALE GENOMIC DNA]</scope>
    <source>
        <tissue evidence="1">The whole plant</tissue>
    </source>
</reference>
<reference evidence="1 2" key="1">
    <citation type="journal article" date="2016" name="Sci. Rep.">
        <title>The Dendrobium catenatum Lindl. genome sequence provides insights into polysaccharide synthase, floral development and adaptive evolution.</title>
        <authorList>
            <person name="Zhang G.Q."/>
            <person name="Xu Q."/>
            <person name="Bian C."/>
            <person name="Tsai W.C."/>
            <person name="Yeh C.M."/>
            <person name="Liu K.W."/>
            <person name="Yoshida K."/>
            <person name="Zhang L.S."/>
            <person name="Chang S.B."/>
            <person name="Chen F."/>
            <person name="Shi Y."/>
            <person name="Su Y.Y."/>
            <person name="Zhang Y.Q."/>
            <person name="Chen L.J."/>
            <person name="Yin Y."/>
            <person name="Lin M."/>
            <person name="Huang H."/>
            <person name="Deng H."/>
            <person name="Wang Z.W."/>
            <person name="Zhu S.L."/>
            <person name="Zhao X."/>
            <person name="Deng C."/>
            <person name="Niu S.C."/>
            <person name="Huang J."/>
            <person name="Wang M."/>
            <person name="Liu G.H."/>
            <person name="Yang H.J."/>
            <person name="Xiao X.J."/>
            <person name="Hsiao Y.Y."/>
            <person name="Wu W.L."/>
            <person name="Chen Y.Y."/>
            <person name="Mitsuda N."/>
            <person name="Ohme-Takagi M."/>
            <person name="Luo Y.B."/>
            <person name="Van de Peer Y."/>
            <person name="Liu Z.J."/>
        </authorList>
    </citation>
    <scope>NUCLEOTIDE SEQUENCE [LARGE SCALE GENOMIC DNA]</scope>
    <source>
        <tissue evidence="1">The whole plant</tissue>
    </source>
</reference>